<dbReference type="KEGG" id="ure:UREG_06098"/>
<dbReference type="RefSeq" id="XP_002583131.1">
    <property type="nucleotide sequence ID" value="XM_002583085.1"/>
</dbReference>
<name>C4JWS5_UNCRE</name>
<feature type="region of interest" description="Disordered" evidence="1">
    <location>
        <begin position="1"/>
        <end position="366"/>
    </location>
</feature>
<dbReference type="VEuPathDB" id="FungiDB:UREG_06098"/>
<dbReference type="eggNOG" id="ENOG502SHV0">
    <property type="taxonomic scope" value="Eukaryota"/>
</dbReference>
<evidence type="ECO:0000313" key="3">
    <source>
        <dbReference type="Proteomes" id="UP000002058"/>
    </source>
</evidence>
<organism evidence="2 3">
    <name type="scientific">Uncinocarpus reesii (strain UAMH 1704)</name>
    <dbReference type="NCBI Taxonomy" id="336963"/>
    <lineage>
        <taxon>Eukaryota</taxon>
        <taxon>Fungi</taxon>
        <taxon>Dikarya</taxon>
        <taxon>Ascomycota</taxon>
        <taxon>Pezizomycotina</taxon>
        <taxon>Eurotiomycetes</taxon>
        <taxon>Eurotiomycetidae</taxon>
        <taxon>Onygenales</taxon>
        <taxon>Onygenaceae</taxon>
        <taxon>Uncinocarpus</taxon>
    </lineage>
</organism>
<dbReference type="HOGENOM" id="CLU_493637_0_0_1"/>
<feature type="compositionally biased region" description="Basic and acidic residues" evidence="1">
    <location>
        <begin position="75"/>
        <end position="90"/>
    </location>
</feature>
<proteinExistence type="predicted"/>
<dbReference type="Proteomes" id="UP000002058">
    <property type="component" value="Unassembled WGS sequence"/>
</dbReference>
<feature type="compositionally biased region" description="Polar residues" evidence="1">
    <location>
        <begin position="139"/>
        <end position="155"/>
    </location>
</feature>
<feature type="compositionally biased region" description="Polar residues" evidence="1">
    <location>
        <begin position="335"/>
        <end position="354"/>
    </location>
</feature>
<dbReference type="OrthoDB" id="5151921at2759"/>
<feature type="compositionally biased region" description="Polar residues" evidence="1">
    <location>
        <begin position="206"/>
        <end position="240"/>
    </location>
</feature>
<feature type="region of interest" description="Disordered" evidence="1">
    <location>
        <begin position="457"/>
        <end position="498"/>
    </location>
</feature>
<reference evidence="3" key="1">
    <citation type="journal article" date="2009" name="Genome Res.">
        <title>Comparative genomic analyses of the human fungal pathogens Coccidioides and their relatives.</title>
        <authorList>
            <person name="Sharpton T.J."/>
            <person name="Stajich J.E."/>
            <person name="Rounsley S.D."/>
            <person name="Gardner M.J."/>
            <person name="Wortman J.R."/>
            <person name="Jordar V.S."/>
            <person name="Maiti R."/>
            <person name="Kodira C.D."/>
            <person name="Neafsey D.E."/>
            <person name="Zeng Q."/>
            <person name="Hung C.-Y."/>
            <person name="McMahan C."/>
            <person name="Muszewska A."/>
            <person name="Grynberg M."/>
            <person name="Mandel M.A."/>
            <person name="Kellner E.M."/>
            <person name="Barker B.M."/>
            <person name="Galgiani J.N."/>
            <person name="Orbach M.J."/>
            <person name="Kirkland T.N."/>
            <person name="Cole G.T."/>
            <person name="Henn M.R."/>
            <person name="Birren B.W."/>
            <person name="Taylor J.W."/>
        </authorList>
    </citation>
    <scope>NUCLEOTIDE SEQUENCE [LARGE SCALE GENOMIC DNA]</scope>
    <source>
        <strain evidence="3">UAMH 1704</strain>
    </source>
</reference>
<keyword evidence="3" id="KW-1185">Reference proteome</keyword>
<evidence type="ECO:0000256" key="1">
    <source>
        <dbReference type="SAM" id="MobiDB-lite"/>
    </source>
</evidence>
<protein>
    <submittedName>
        <fullName evidence="2">Uncharacterized protein</fullName>
    </submittedName>
</protein>
<feature type="compositionally biased region" description="Polar residues" evidence="1">
    <location>
        <begin position="285"/>
        <end position="296"/>
    </location>
</feature>
<sequence length="552" mass="59208">MATEKRSSTILEEDADSMAVRPLTPSAADFTPGHRRSLTPPDPQNSPARRTVITPGESMVRPESADTSEVLPTENETHDVDSAQDKREINIPHTDSTTGAESEVKPDPYRQSDVPQYPGVQQGNTTLPKVDTRAESAQPVESVSASTARSGNVNELNDRLRDEIIQSLRSTQAEEPISEDGSSGQDARSRIRHESTSIPSIYDSYWNEQAGLSSSSGAMSQPNLPEQVRNSVAAETSSGHTKPHEGSDVLAPPGNSIDATPIPTRPRLKKKFSWEMDSEEDLSAAFSSKPNPIESQPTTDPPTNTTVTPPDTIRRVEDTQQSSPHGPMSEKASKDSPTTGLARTATPSAESIQSELEPKPSSPMETLAVESRGEEIDIPLKNVPEHELPGTNANTHAADGSKLLGFREVMAMSTPGQKIAAFNRTRDQFAVADTGLQDWLMHAAMSLPEHADLVQQNGALPLGSNPSHRPMPSRTKFPKLSSGSGSSRTHMRNASSTPLSSMIHSQQVQAKGKDLLHSAGVLGGKAGDAAKGLFAKGRSRFRHSGSADKVDI</sequence>
<dbReference type="AlphaFoldDB" id="C4JWS5"/>
<dbReference type="GeneID" id="8443251"/>
<evidence type="ECO:0000313" key="2">
    <source>
        <dbReference type="EMBL" id="EEP81233.1"/>
    </source>
</evidence>
<feature type="compositionally biased region" description="Low complexity" evidence="1">
    <location>
        <begin position="297"/>
        <end position="311"/>
    </location>
</feature>
<dbReference type="InParanoid" id="C4JWS5"/>
<accession>C4JWS5</accession>
<feature type="compositionally biased region" description="Polar residues" evidence="1">
    <location>
        <begin position="481"/>
        <end position="498"/>
    </location>
</feature>
<gene>
    <name evidence="2" type="ORF">UREG_06098</name>
</gene>
<dbReference type="STRING" id="336963.C4JWS5"/>
<dbReference type="EMBL" id="CH476618">
    <property type="protein sequence ID" value="EEP81233.1"/>
    <property type="molecule type" value="Genomic_DNA"/>
</dbReference>